<comment type="caution">
    <text evidence="6">The sequence shown here is derived from an EMBL/GenBank/DDBJ whole genome shotgun (WGS) entry which is preliminary data.</text>
</comment>
<keyword evidence="1 4" id="KW-0732">Signal</keyword>
<proteinExistence type="predicted"/>
<dbReference type="PANTHER" id="PTHR46943">
    <property type="entry name" value="PENTRAXIN-RELATED PROTEIN PTX3"/>
    <property type="match status" value="1"/>
</dbReference>
<dbReference type="Proteomes" id="UP001223072">
    <property type="component" value="Unassembled WGS sequence"/>
</dbReference>
<dbReference type="PANTHER" id="PTHR46943:SF1">
    <property type="entry name" value="PENTRAXIN-RELATED PROTEIN PTX3"/>
    <property type="match status" value="1"/>
</dbReference>
<evidence type="ECO:0000256" key="1">
    <source>
        <dbReference type="ARBA" id="ARBA00022729"/>
    </source>
</evidence>
<dbReference type="Pfam" id="PF13385">
    <property type="entry name" value="Laminin_G_3"/>
    <property type="match status" value="2"/>
</dbReference>
<feature type="domain" description="LamG-like jellyroll fold" evidence="5">
    <location>
        <begin position="1019"/>
        <end position="1189"/>
    </location>
</feature>
<reference evidence="6 7" key="1">
    <citation type="submission" date="2023-07" db="EMBL/GenBank/DDBJ databases">
        <title>Comparative genomics of wheat-associated soil bacteria to identify genetic determinants of phenazine resistance.</title>
        <authorList>
            <person name="Mouncey N."/>
        </authorList>
    </citation>
    <scope>NUCLEOTIDE SEQUENCE [LARGE SCALE GENOMIC DNA]</scope>
    <source>
        <strain evidence="6 7">W2I16</strain>
    </source>
</reference>
<organism evidence="6 7">
    <name type="scientific">Streptomyces turgidiscabies</name>
    <dbReference type="NCBI Taxonomy" id="85558"/>
    <lineage>
        <taxon>Bacteria</taxon>
        <taxon>Bacillati</taxon>
        <taxon>Actinomycetota</taxon>
        <taxon>Actinomycetes</taxon>
        <taxon>Kitasatosporales</taxon>
        <taxon>Streptomycetaceae</taxon>
        <taxon>Streptomyces</taxon>
    </lineage>
</organism>
<sequence length="1203" mass="124762">MWRAGRRLRWLAASALFVQLVGAAGAHAAADTPVRASSATDDPTDLSPEAVASGQAARSGSPVAVDAETTPTQLVTAQPDGTFTVEFDPEPVRVHHTSGWVPVDTDLATTVGGQLAPKAAAVDVTFSGGGAHDPLARITKDGKTYSVGSPWTLPAPSLDGSTATYADVLPGTDLVVQATADGFSENLVVKSRTAADSPELASVRFPVSVDGVSAYDTHSGGAAFVDADGRPVFTTGAAMMYDSSSATAPAATAHAVSRASYDVTSVAARTAVADQGALDGPDPGARATAMDVTASNSALTLKPDKAFLDDPDTTYPVVLDPQTTSASLSGWTTVWTSSPSTSFWKTSHALGVGYDAWVDNKKARSLYQFDTHALGGKKILSATFTALEVWSANCTAKSVQLWRTGSISSGTTWNAQPPWSAQVDSVSTAKGYSSSCPGGNVSFDATGAVGYTAGQSASTTTLGLRAADESDEIAWKQFASPSDTKPTLSVTFVSKPSTPTGVKLSSPNLACATTRATAAVIRDTTPTLGAAPKSADGSQSTLRPNFQVYKYDPNVTDPLAGSGSPSAYTTSGTTGTWTTPALTNGQTYWFRARSEYKYSFSGTTGYMYSAWTSGCWFRIDSSRPVQPDVDSTTYQECASPDSPDDCTAYGGVGAPATFTLKANGASDVLKYTYQLNDNPVRTKTFTAATTSYAVSLAPDVRGVNTLTVQTWDAAGNGSLSYTYTFKVAPGAGPVAHWSLDEGTGTTATDSVSGRTATLAGSAGWSSLARLGKSLQANGTSSYAATGSSVLDTTKSFTVSAWARLTGTSHNSVAVAQAGVNGSTFAIYYSTSYNAWVFNQYTTDVAAPTIVRSIGITTPEAGVWTHLMGVYDAQEQTIQLYVNGVPQGDPVSFTTPWQGTGGLQIARGQYGSAFSDYFPGQVDEVTAWNRILSEDEIADLQAMTDASTGHAQPALAADWKLEETSGTSAADSSGYGHTATVASGATWSTDTDGGKGNVLSLNGTSTANATATGPIVDSQGDFTVAAWAKLDAASLSDTSVAHHMRIATQSGGVRDSWGLWYDQAAGSSQGMWVFGRTTADVAGTGATVVTAPASIASAQLVDPGAWTLLTGVYDGAHHQLFLYVNGVRQGAQGDTDTDTDTGDGIVFTSPWQATGTFNIGRGRISNGTYSDFADGLVDDVRVWTGVVSDTDINQMYVNELPILL</sequence>
<dbReference type="SMART" id="SM00560">
    <property type="entry name" value="LamGL"/>
    <property type="match status" value="2"/>
</dbReference>
<dbReference type="InterPro" id="IPR006558">
    <property type="entry name" value="LamG-like"/>
</dbReference>
<gene>
    <name evidence="6" type="ORF">QFZ49_003312</name>
</gene>
<evidence type="ECO:0000256" key="4">
    <source>
        <dbReference type="SAM" id="SignalP"/>
    </source>
</evidence>
<keyword evidence="2" id="KW-1015">Disulfide bond</keyword>
<evidence type="ECO:0000256" key="2">
    <source>
        <dbReference type="ARBA" id="ARBA00023157"/>
    </source>
</evidence>
<accession>A0ABU0RN12</accession>
<evidence type="ECO:0000313" key="7">
    <source>
        <dbReference type="Proteomes" id="UP001223072"/>
    </source>
</evidence>
<evidence type="ECO:0000256" key="3">
    <source>
        <dbReference type="SAM" id="MobiDB-lite"/>
    </source>
</evidence>
<name>A0ABU0RN12_9ACTN</name>
<evidence type="ECO:0000259" key="5">
    <source>
        <dbReference type="SMART" id="SM00560"/>
    </source>
</evidence>
<dbReference type="EMBL" id="JAUSZS010000004">
    <property type="protein sequence ID" value="MDQ0933372.1"/>
    <property type="molecule type" value="Genomic_DNA"/>
</dbReference>
<protein>
    <recommendedName>
        <fullName evidence="5">LamG-like jellyroll fold domain-containing protein</fullName>
    </recommendedName>
</protein>
<feature type="signal peptide" evidence="4">
    <location>
        <begin position="1"/>
        <end position="28"/>
    </location>
</feature>
<dbReference type="InterPro" id="IPR013320">
    <property type="entry name" value="ConA-like_dom_sf"/>
</dbReference>
<keyword evidence="7" id="KW-1185">Reference proteome</keyword>
<feature type="chain" id="PRO_5047375056" description="LamG-like jellyroll fold domain-containing protein" evidence="4">
    <location>
        <begin position="29"/>
        <end position="1203"/>
    </location>
</feature>
<dbReference type="InterPro" id="IPR042837">
    <property type="entry name" value="PTX3"/>
</dbReference>
<dbReference type="SUPFAM" id="SSF49899">
    <property type="entry name" value="Concanavalin A-like lectins/glucanases"/>
    <property type="match status" value="2"/>
</dbReference>
<feature type="region of interest" description="Disordered" evidence="3">
    <location>
        <begin position="29"/>
        <end position="71"/>
    </location>
</feature>
<feature type="domain" description="LamG-like jellyroll fold" evidence="5">
    <location>
        <begin position="794"/>
        <end position="934"/>
    </location>
</feature>
<evidence type="ECO:0000313" key="6">
    <source>
        <dbReference type="EMBL" id="MDQ0933372.1"/>
    </source>
</evidence>
<dbReference type="Gene3D" id="2.60.120.200">
    <property type="match status" value="2"/>
</dbReference>